<keyword evidence="5" id="KW-1185">Reference proteome</keyword>
<dbReference type="Proteomes" id="UP000199568">
    <property type="component" value="Unassembled WGS sequence"/>
</dbReference>
<dbReference type="Pfam" id="PF00881">
    <property type="entry name" value="Nitroreductase"/>
    <property type="match status" value="1"/>
</dbReference>
<organism evidence="4 5">
    <name type="scientific">Natronincola peptidivorans</name>
    <dbReference type="NCBI Taxonomy" id="426128"/>
    <lineage>
        <taxon>Bacteria</taxon>
        <taxon>Bacillati</taxon>
        <taxon>Bacillota</taxon>
        <taxon>Clostridia</taxon>
        <taxon>Peptostreptococcales</taxon>
        <taxon>Natronincolaceae</taxon>
        <taxon>Natronincola</taxon>
    </lineage>
</organism>
<reference evidence="4 5" key="1">
    <citation type="submission" date="2016-10" db="EMBL/GenBank/DDBJ databases">
        <authorList>
            <person name="de Groot N.N."/>
        </authorList>
    </citation>
    <scope>NUCLEOTIDE SEQUENCE [LARGE SCALE GENOMIC DNA]</scope>
    <source>
        <strain evidence="4 5">DSM 18979</strain>
    </source>
</reference>
<dbReference type="OrthoDB" id="9812105at2"/>
<dbReference type="STRING" id="426128.SAMN05660297_03233"/>
<dbReference type="EMBL" id="FOHU01000022">
    <property type="protein sequence ID" value="SET71104.1"/>
    <property type="molecule type" value="Genomic_DNA"/>
</dbReference>
<evidence type="ECO:0000256" key="1">
    <source>
        <dbReference type="ARBA" id="ARBA00007118"/>
    </source>
</evidence>
<dbReference type="GO" id="GO:0016491">
    <property type="term" value="F:oxidoreductase activity"/>
    <property type="evidence" value="ECO:0007669"/>
    <property type="project" value="UniProtKB-KW"/>
</dbReference>
<protein>
    <submittedName>
        <fullName evidence="4">Nitroreductase</fullName>
    </submittedName>
</protein>
<proteinExistence type="inferred from homology"/>
<gene>
    <name evidence="4" type="ORF">SAMN05660297_03233</name>
</gene>
<dbReference type="Gene3D" id="3.40.109.10">
    <property type="entry name" value="NADH Oxidase"/>
    <property type="match status" value="1"/>
</dbReference>
<dbReference type="SUPFAM" id="SSF55469">
    <property type="entry name" value="FMN-dependent nitroreductase-like"/>
    <property type="match status" value="1"/>
</dbReference>
<evidence type="ECO:0000313" key="5">
    <source>
        <dbReference type="Proteomes" id="UP000199568"/>
    </source>
</evidence>
<feature type="domain" description="Nitroreductase" evidence="3">
    <location>
        <begin position="16"/>
        <end position="88"/>
    </location>
</feature>
<dbReference type="InterPro" id="IPR029479">
    <property type="entry name" value="Nitroreductase"/>
</dbReference>
<evidence type="ECO:0000256" key="2">
    <source>
        <dbReference type="ARBA" id="ARBA00023002"/>
    </source>
</evidence>
<dbReference type="InterPro" id="IPR000415">
    <property type="entry name" value="Nitroreductase-like"/>
</dbReference>
<dbReference type="AlphaFoldDB" id="A0A1I0GJA7"/>
<dbReference type="PANTHER" id="PTHR43673:SF10">
    <property type="entry name" value="NADH DEHYDROGENASE_NAD(P)H NITROREDUCTASE XCC3605-RELATED"/>
    <property type="match status" value="1"/>
</dbReference>
<comment type="similarity">
    <text evidence="1">Belongs to the nitroreductase family.</text>
</comment>
<keyword evidence="2" id="KW-0560">Oxidoreductase</keyword>
<dbReference type="PANTHER" id="PTHR43673">
    <property type="entry name" value="NAD(P)H NITROREDUCTASE YDGI-RELATED"/>
    <property type="match status" value="1"/>
</dbReference>
<name>A0A1I0GJA7_9FIRM</name>
<evidence type="ECO:0000313" key="4">
    <source>
        <dbReference type="EMBL" id="SET71104.1"/>
    </source>
</evidence>
<sequence length="192" mass="21658">MLDKYKDVTGFLKEIRSIRKFNSIPVDQEILEDIVDCARLAPNAKNIQPWEFIAITNKDKLKKLANFHKSANFLEGASAAIVVFCDKEATEYFLEDGCAATQTILIAANLHGLKSCWIAGAKGLYQEEDIAWCEGVPCKPMPKYVEDAENLNKTLNVPLNYALISMVALGYSDEKPEVKKRSLEDVIHWQEF</sequence>
<accession>A0A1I0GJA7</accession>
<evidence type="ECO:0000259" key="3">
    <source>
        <dbReference type="Pfam" id="PF00881"/>
    </source>
</evidence>